<evidence type="ECO:0000313" key="2">
    <source>
        <dbReference type="EMBL" id="OSS54055.1"/>
    </source>
</evidence>
<reference evidence="2 3" key="1">
    <citation type="journal article" date="2017" name="Genome Announc.">
        <title>Genome sequence of the saprophytic ascomycete Epicoccum nigrum ICMP 19927 strain isolated from New Zealand.</title>
        <authorList>
            <person name="Fokin M."/>
            <person name="Fleetwood D."/>
            <person name="Weir B.S."/>
            <person name="Villas-Boas S.G."/>
        </authorList>
    </citation>
    <scope>NUCLEOTIDE SEQUENCE [LARGE SCALE GENOMIC DNA]</scope>
    <source>
        <strain evidence="2 3">ICMP 19927</strain>
    </source>
</reference>
<protein>
    <submittedName>
        <fullName evidence="2">Uncharacterized protein</fullName>
    </submittedName>
</protein>
<accession>A0A1Y2MD42</accession>
<keyword evidence="3" id="KW-1185">Reference proteome</keyword>
<feature type="region of interest" description="Disordered" evidence="1">
    <location>
        <begin position="1"/>
        <end position="98"/>
    </location>
</feature>
<gene>
    <name evidence="2" type="ORF">B5807_00889</name>
</gene>
<name>A0A1Y2MD42_EPING</name>
<dbReference type="InParanoid" id="A0A1Y2MD42"/>
<evidence type="ECO:0000313" key="3">
    <source>
        <dbReference type="Proteomes" id="UP000193240"/>
    </source>
</evidence>
<feature type="compositionally biased region" description="Low complexity" evidence="1">
    <location>
        <begin position="60"/>
        <end position="71"/>
    </location>
</feature>
<dbReference type="OMA" id="GANDHYS"/>
<dbReference type="EMBL" id="KZ107838">
    <property type="protein sequence ID" value="OSS54055.1"/>
    <property type="molecule type" value="Genomic_DNA"/>
</dbReference>
<dbReference type="AlphaFoldDB" id="A0A1Y2MD42"/>
<sequence length="177" mass="19563">MHNRYTPAASPRTSTLRQPVPDGMPDGRTQVDRPADYHPPMLPLTAGHNPNQPAMKSHHQQWQQPHPLLHQQPRESRHPPSHHIHDAAAAHAPSTQQKIPESIVTKLLPHCTVERPLDESQVISLTDAAGSLQELVLLALRAKEGDESCLNVFLDALGSEQAVAGVVDFFCDEFEVE</sequence>
<organism evidence="2 3">
    <name type="scientific">Epicoccum nigrum</name>
    <name type="common">Soil fungus</name>
    <name type="synonym">Epicoccum purpurascens</name>
    <dbReference type="NCBI Taxonomy" id="105696"/>
    <lineage>
        <taxon>Eukaryota</taxon>
        <taxon>Fungi</taxon>
        <taxon>Dikarya</taxon>
        <taxon>Ascomycota</taxon>
        <taxon>Pezizomycotina</taxon>
        <taxon>Dothideomycetes</taxon>
        <taxon>Pleosporomycetidae</taxon>
        <taxon>Pleosporales</taxon>
        <taxon>Pleosporineae</taxon>
        <taxon>Didymellaceae</taxon>
        <taxon>Epicoccum</taxon>
    </lineage>
</organism>
<evidence type="ECO:0000256" key="1">
    <source>
        <dbReference type="SAM" id="MobiDB-lite"/>
    </source>
</evidence>
<proteinExistence type="predicted"/>
<dbReference type="Proteomes" id="UP000193240">
    <property type="component" value="Unassembled WGS sequence"/>
</dbReference>
<feature type="compositionally biased region" description="Basic and acidic residues" evidence="1">
    <location>
        <begin position="72"/>
        <end position="88"/>
    </location>
</feature>